<proteinExistence type="predicted"/>
<feature type="signal peptide" evidence="2">
    <location>
        <begin position="1"/>
        <end position="25"/>
    </location>
</feature>
<dbReference type="Gene3D" id="2.60.40.1240">
    <property type="match status" value="1"/>
</dbReference>
<dbReference type="STRING" id="574650.SAMN04487966_10913"/>
<evidence type="ECO:0008006" key="5">
    <source>
        <dbReference type="Google" id="ProtNLM"/>
    </source>
</evidence>
<name>A0A1I7MPP9_9MICC</name>
<evidence type="ECO:0000313" key="3">
    <source>
        <dbReference type="EMBL" id="SFV23910.1"/>
    </source>
</evidence>
<evidence type="ECO:0000256" key="1">
    <source>
        <dbReference type="ARBA" id="ARBA00022729"/>
    </source>
</evidence>
<protein>
    <recommendedName>
        <fullName evidence="5">DUF4352 domain-containing protein</fullName>
    </recommendedName>
</protein>
<dbReference type="RefSeq" id="WP_143109484.1">
    <property type="nucleotide sequence ID" value="NZ_FPCG01000009.1"/>
</dbReference>
<keyword evidence="1 2" id="KW-0732">Signal</keyword>
<evidence type="ECO:0000313" key="4">
    <source>
        <dbReference type="Proteomes" id="UP000198881"/>
    </source>
</evidence>
<dbReference type="OrthoDB" id="4944518at2"/>
<dbReference type="EMBL" id="FPCG01000009">
    <property type="protein sequence ID" value="SFV23910.1"/>
    <property type="molecule type" value="Genomic_DNA"/>
</dbReference>
<reference evidence="3 4" key="1">
    <citation type="submission" date="2016-10" db="EMBL/GenBank/DDBJ databases">
        <authorList>
            <person name="de Groot N.N."/>
        </authorList>
    </citation>
    <scope>NUCLEOTIDE SEQUENCE [LARGE SCALE GENOMIC DNA]</scope>
    <source>
        <strain evidence="3 4">CGMCC 1.7054</strain>
    </source>
</reference>
<accession>A0A1I7MPP9</accession>
<feature type="chain" id="PRO_5011596323" description="DUF4352 domain-containing protein" evidence="2">
    <location>
        <begin position="26"/>
        <end position="211"/>
    </location>
</feature>
<sequence length="211" mass="22044">MRITKTRLVPAVLLAGALTAGGAWAVVANPGNLEDRQGGAGVAQANPQDGSPVQVDENDNVVKTAGETGGLVDSSGQEVFTVQVESVTAHQSCPARVGDQQLENVNGTFLYVDVNAELKQSVDQSVDASQDELFLPLATEAFTVTGPDGTVYEMPASEMSWGCLSNDELLPPVINPGEALEGILVLDVPVTEGTVNYDPDRTGGWSWAFGS</sequence>
<dbReference type="AlphaFoldDB" id="A0A1I7MPP9"/>
<dbReference type="Proteomes" id="UP000198881">
    <property type="component" value="Unassembled WGS sequence"/>
</dbReference>
<keyword evidence="4" id="KW-1185">Reference proteome</keyword>
<dbReference type="InterPro" id="IPR029050">
    <property type="entry name" value="Immunoprotect_excell_Ig-like"/>
</dbReference>
<evidence type="ECO:0000256" key="2">
    <source>
        <dbReference type="SAM" id="SignalP"/>
    </source>
</evidence>
<gene>
    <name evidence="3" type="ORF">SAMN04487966_10913</name>
</gene>
<organism evidence="3 4">
    <name type="scientific">Micrococcus terreus</name>
    <dbReference type="NCBI Taxonomy" id="574650"/>
    <lineage>
        <taxon>Bacteria</taxon>
        <taxon>Bacillati</taxon>
        <taxon>Actinomycetota</taxon>
        <taxon>Actinomycetes</taxon>
        <taxon>Micrococcales</taxon>
        <taxon>Micrococcaceae</taxon>
        <taxon>Micrococcus</taxon>
    </lineage>
</organism>